<accession>A0A6M8HSQ5</accession>
<evidence type="ECO:0000256" key="9">
    <source>
        <dbReference type="ARBA" id="ARBA00022989"/>
    </source>
</evidence>
<name>A0A6M8HSQ5_9PROT</name>
<feature type="transmembrane region" description="Helical" evidence="13">
    <location>
        <begin position="40"/>
        <end position="57"/>
    </location>
</feature>
<dbReference type="SMART" id="SM00387">
    <property type="entry name" value="HATPase_c"/>
    <property type="match status" value="1"/>
</dbReference>
<keyword evidence="7" id="KW-0547">Nucleotide-binding</keyword>
<evidence type="ECO:0000256" key="11">
    <source>
        <dbReference type="ARBA" id="ARBA00023136"/>
    </source>
</evidence>
<reference evidence="16 17" key="1">
    <citation type="journal article" date="2014" name="World J. Microbiol. Biotechnol.">
        <title>Biodiversity and physiological characteristics of Antarctic and Arctic lichens-associated bacteria.</title>
        <authorList>
            <person name="Lee Y.M."/>
            <person name="Kim E.H."/>
            <person name="Lee H.K."/>
            <person name="Hong S.G."/>
        </authorList>
    </citation>
    <scope>NUCLEOTIDE SEQUENCE [LARGE SCALE GENOMIC DNA]</scope>
    <source>
        <strain evidence="16 17">PAMC 26569</strain>
    </source>
</reference>
<feature type="transmembrane region" description="Helical" evidence="13">
    <location>
        <begin position="166"/>
        <end position="185"/>
    </location>
</feature>
<dbReference type="SUPFAM" id="SSF52172">
    <property type="entry name" value="CheY-like"/>
    <property type="match status" value="1"/>
</dbReference>
<evidence type="ECO:0000259" key="14">
    <source>
        <dbReference type="PROSITE" id="PS50109"/>
    </source>
</evidence>
<dbReference type="Gene3D" id="3.40.50.2300">
    <property type="match status" value="1"/>
</dbReference>
<keyword evidence="10" id="KW-0902">Two-component regulatory system</keyword>
<sequence length="862" mass="93787">MAEAGQAQGWTAGRVAGLRAIAQGLQARLRERPDLEHEMGFNRLIFCALIATYLWLVPSPDMFTGLQACAVYFAFALVLITAMVLQPRISHPRRIVAMIGDLTALGTEMHISGSANAGFYPLYLWIIFGNGFRFGLGYLFLTLGVALASFGVVVATTPYWSGKPMLSGSLLLALLVLPAYASGLIRKLSEAKRIAEEANRAKSRFLANVSHELRTPLNAILGSTSLLRGTPLEAEQRELTDALDVGTRALLSLIGGILDFSRIEANRMPLRLEPFDLPDLLADIRELLGPQTRLKNLRLRFHVTQRVPEIIRTDRRHLHEVLLNLASNAIKFTSAGEVMISVDARPCGPERLRFRFEVSDTGIGIRQEARERIFESFTQAEPTIIDRFGGTGLGLTIARQLVTLMGGTIGVESVFGESSTFWFTIECDEVVAATTPTDQMAIPNIRVVLLCDDALMGGRIKRQLEALGLEAERASDEPDALARLARKPNAGVRLRTLLLLQRDSLHPAATLDEETGRFLGSADVPIIGVATLAETGPPADIAIRRYVGTWISQRPDPAELRAALRKVAARPEQHAEPDSVAGSNAVPKRSLHVLVADDNDINLRVVAKVLERAGHSMRLVRNGVEALDALEQERFDIVLMDVNMPVMNGIEATKLYRFASLGEPRVPIVALTADATQETERDCLEAGMDACLTKPIEVFRLAAALERIAHPAAPPASSQSHRSSSAAMLPIRQVPQHPIFDDEMLDNLRTLGGEEFLDEMVASFAGDAVLLAGNIAGAAQDGDLLMFRSEIHALRSCAANVGALAIQEACKSCRDVGPAELQTRGVELARRVSDEVVRLEGAVAQSPNRYLRTPSAASELPT</sequence>
<keyword evidence="11 13" id="KW-0472">Membrane</keyword>
<evidence type="ECO:0000256" key="12">
    <source>
        <dbReference type="PROSITE-ProRule" id="PRU00169"/>
    </source>
</evidence>
<dbReference type="Pfam" id="PF00072">
    <property type="entry name" value="Response_reg"/>
    <property type="match status" value="1"/>
</dbReference>
<gene>
    <name evidence="16" type="ORF">HN018_16195</name>
</gene>
<evidence type="ECO:0000256" key="3">
    <source>
        <dbReference type="ARBA" id="ARBA00012438"/>
    </source>
</evidence>
<keyword evidence="9 13" id="KW-1133">Transmembrane helix</keyword>
<dbReference type="SUPFAM" id="SSF47384">
    <property type="entry name" value="Homodimeric domain of signal transducing histidine kinase"/>
    <property type="match status" value="1"/>
</dbReference>
<evidence type="ECO:0000256" key="5">
    <source>
        <dbReference type="ARBA" id="ARBA00022553"/>
    </source>
</evidence>
<evidence type="ECO:0000313" key="16">
    <source>
        <dbReference type="EMBL" id="QKE91380.1"/>
    </source>
</evidence>
<keyword evidence="8" id="KW-0067">ATP-binding</keyword>
<evidence type="ECO:0000256" key="13">
    <source>
        <dbReference type="SAM" id="Phobius"/>
    </source>
</evidence>
<dbReference type="InterPro" id="IPR004358">
    <property type="entry name" value="Sig_transdc_His_kin-like_C"/>
</dbReference>
<dbReference type="PRINTS" id="PR00344">
    <property type="entry name" value="BCTRLSENSOR"/>
</dbReference>
<dbReference type="RefSeq" id="WP_171833096.1">
    <property type="nucleotide sequence ID" value="NZ_CP053708.1"/>
</dbReference>
<dbReference type="InterPro" id="IPR005467">
    <property type="entry name" value="His_kinase_dom"/>
</dbReference>
<dbReference type="SMART" id="SM00448">
    <property type="entry name" value="REC"/>
    <property type="match status" value="1"/>
</dbReference>
<feature type="modified residue" description="4-aspartylphosphate" evidence="12">
    <location>
        <position position="641"/>
    </location>
</feature>
<organism evidence="16 17">
    <name type="scientific">Lichenicola cladoniae</name>
    <dbReference type="NCBI Taxonomy" id="1484109"/>
    <lineage>
        <taxon>Bacteria</taxon>
        <taxon>Pseudomonadati</taxon>
        <taxon>Pseudomonadota</taxon>
        <taxon>Alphaproteobacteria</taxon>
        <taxon>Acetobacterales</taxon>
        <taxon>Acetobacteraceae</taxon>
        <taxon>Lichenicola</taxon>
    </lineage>
</organism>
<dbReference type="Gene3D" id="1.20.120.160">
    <property type="entry name" value="HPT domain"/>
    <property type="match status" value="1"/>
</dbReference>
<dbReference type="InterPro" id="IPR011006">
    <property type="entry name" value="CheY-like_superfamily"/>
</dbReference>
<dbReference type="Pfam" id="PF02518">
    <property type="entry name" value="HATPase_c"/>
    <property type="match status" value="1"/>
</dbReference>
<evidence type="ECO:0000256" key="1">
    <source>
        <dbReference type="ARBA" id="ARBA00000085"/>
    </source>
</evidence>
<keyword evidence="5 12" id="KW-0597">Phosphoprotein</keyword>
<dbReference type="SMART" id="SM00388">
    <property type="entry name" value="HisKA"/>
    <property type="match status" value="1"/>
</dbReference>
<dbReference type="GO" id="GO:0005886">
    <property type="term" value="C:plasma membrane"/>
    <property type="evidence" value="ECO:0007669"/>
    <property type="project" value="UniProtKB-SubCell"/>
</dbReference>
<dbReference type="Gene3D" id="3.30.565.10">
    <property type="entry name" value="Histidine kinase-like ATPase, C-terminal domain"/>
    <property type="match status" value="1"/>
</dbReference>
<dbReference type="EMBL" id="CP053708">
    <property type="protein sequence ID" value="QKE91380.1"/>
    <property type="molecule type" value="Genomic_DNA"/>
</dbReference>
<feature type="transmembrane region" description="Helical" evidence="13">
    <location>
        <begin position="63"/>
        <end position="85"/>
    </location>
</feature>
<evidence type="ECO:0000256" key="10">
    <source>
        <dbReference type="ARBA" id="ARBA00023012"/>
    </source>
</evidence>
<keyword evidence="17" id="KW-1185">Reference proteome</keyword>
<keyword evidence="6 13" id="KW-0812">Transmembrane</keyword>
<dbReference type="PANTHER" id="PTHR45339:SF1">
    <property type="entry name" value="HYBRID SIGNAL TRANSDUCTION HISTIDINE KINASE J"/>
    <property type="match status" value="1"/>
</dbReference>
<dbReference type="SUPFAM" id="SSF47226">
    <property type="entry name" value="Histidine-containing phosphotransfer domain, HPT domain"/>
    <property type="match status" value="1"/>
</dbReference>
<dbReference type="PROSITE" id="PS50109">
    <property type="entry name" value="HIS_KIN"/>
    <property type="match status" value="1"/>
</dbReference>
<comment type="subcellular location">
    <subcellularLocation>
        <location evidence="2">Cell membrane</location>
        <topology evidence="2">Multi-pass membrane protein</topology>
    </subcellularLocation>
</comment>
<dbReference type="EC" id="2.7.13.3" evidence="3"/>
<evidence type="ECO:0000256" key="4">
    <source>
        <dbReference type="ARBA" id="ARBA00022475"/>
    </source>
</evidence>
<evidence type="ECO:0000259" key="15">
    <source>
        <dbReference type="PROSITE" id="PS50110"/>
    </source>
</evidence>
<dbReference type="PANTHER" id="PTHR45339">
    <property type="entry name" value="HYBRID SIGNAL TRANSDUCTION HISTIDINE KINASE J"/>
    <property type="match status" value="1"/>
</dbReference>
<evidence type="ECO:0000313" key="17">
    <source>
        <dbReference type="Proteomes" id="UP000500767"/>
    </source>
</evidence>
<dbReference type="InterPro" id="IPR003661">
    <property type="entry name" value="HisK_dim/P_dom"/>
</dbReference>
<evidence type="ECO:0000256" key="8">
    <source>
        <dbReference type="ARBA" id="ARBA00022840"/>
    </source>
</evidence>
<dbReference type="AlphaFoldDB" id="A0A6M8HSQ5"/>
<dbReference type="KEGG" id="lck:HN018_16195"/>
<comment type="catalytic activity">
    <reaction evidence="1">
        <text>ATP + protein L-histidine = ADP + protein N-phospho-L-histidine.</text>
        <dbReference type="EC" id="2.7.13.3"/>
    </reaction>
</comment>
<dbReference type="CDD" id="cd16922">
    <property type="entry name" value="HATPase_EvgS-ArcB-TorS-like"/>
    <property type="match status" value="1"/>
</dbReference>
<feature type="domain" description="Histidine kinase" evidence="14">
    <location>
        <begin position="208"/>
        <end position="429"/>
    </location>
</feature>
<protein>
    <recommendedName>
        <fullName evidence="3">histidine kinase</fullName>
        <ecNumber evidence="3">2.7.13.3</ecNumber>
    </recommendedName>
</protein>
<dbReference type="Pfam" id="PF00512">
    <property type="entry name" value="HisKA"/>
    <property type="match status" value="1"/>
</dbReference>
<dbReference type="InterPro" id="IPR036641">
    <property type="entry name" value="HPT_dom_sf"/>
</dbReference>
<evidence type="ECO:0000256" key="6">
    <source>
        <dbReference type="ARBA" id="ARBA00022692"/>
    </source>
</evidence>
<dbReference type="GO" id="GO:0005524">
    <property type="term" value="F:ATP binding"/>
    <property type="evidence" value="ECO:0007669"/>
    <property type="project" value="UniProtKB-KW"/>
</dbReference>
<dbReference type="CDD" id="cd17546">
    <property type="entry name" value="REC_hyHK_CKI1_RcsC-like"/>
    <property type="match status" value="1"/>
</dbReference>
<dbReference type="Proteomes" id="UP000500767">
    <property type="component" value="Chromosome"/>
</dbReference>
<dbReference type="InterPro" id="IPR036890">
    <property type="entry name" value="HATPase_C_sf"/>
</dbReference>
<evidence type="ECO:0000256" key="7">
    <source>
        <dbReference type="ARBA" id="ARBA00022741"/>
    </source>
</evidence>
<dbReference type="SUPFAM" id="SSF55874">
    <property type="entry name" value="ATPase domain of HSP90 chaperone/DNA topoisomerase II/histidine kinase"/>
    <property type="match status" value="1"/>
</dbReference>
<feature type="domain" description="Response regulatory" evidence="15">
    <location>
        <begin position="592"/>
        <end position="709"/>
    </location>
</feature>
<dbReference type="CDD" id="cd00082">
    <property type="entry name" value="HisKA"/>
    <property type="match status" value="1"/>
</dbReference>
<dbReference type="Gene3D" id="1.10.287.130">
    <property type="match status" value="1"/>
</dbReference>
<proteinExistence type="predicted"/>
<feature type="transmembrane region" description="Helical" evidence="13">
    <location>
        <begin position="136"/>
        <end position="160"/>
    </location>
</feature>
<dbReference type="InterPro" id="IPR003594">
    <property type="entry name" value="HATPase_dom"/>
</dbReference>
<evidence type="ECO:0000256" key="2">
    <source>
        <dbReference type="ARBA" id="ARBA00004651"/>
    </source>
</evidence>
<keyword evidence="4" id="KW-1003">Cell membrane</keyword>
<dbReference type="FunFam" id="3.30.565.10:FF:000010">
    <property type="entry name" value="Sensor histidine kinase RcsC"/>
    <property type="match status" value="1"/>
</dbReference>
<dbReference type="InterPro" id="IPR001789">
    <property type="entry name" value="Sig_transdc_resp-reg_receiver"/>
</dbReference>
<dbReference type="InterPro" id="IPR036097">
    <property type="entry name" value="HisK_dim/P_sf"/>
</dbReference>
<dbReference type="PROSITE" id="PS50110">
    <property type="entry name" value="RESPONSE_REGULATORY"/>
    <property type="match status" value="1"/>
</dbReference>
<dbReference type="GO" id="GO:0000155">
    <property type="term" value="F:phosphorelay sensor kinase activity"/>
    <property type="evidence" value="ECO:0007669"/>
    <property type="project" value="InterPro"/>
</dbReference>